<dbReference type="Proteomes" id="UP001516400">
    <property type="component" value="Unassembled WGS sequence"/>
</dbReference>
<accession>A0ABD2NQG8</accession>
<name>A0ABD2NQG8_9CUCU</name>
<dbReference type="EMBL" id="JABFTP020000144">
    <property type="protein sequence ID" value="KAL3280968.1"/>
    <property type="molecule type" value="Genomic_DNA"/>
</dbReference>
<gene>
    <name evidence="1" type="ORF">HHI36_004193</name>
</gene>
<evidence type="ECO:0000313" key="2">
    <source>
        <dbReference type="Proteomes" id="UP001516400"/>
    </source>
</evidence>
<sequence>MSDIQQIEREPSTEVTTAATTSNIGLTAAATPFFKSKNLAPTVTEAQPIIVIEPNCLEVIHLATSITNISSPKPGCSSWFDDTEIYKTPGTSQNQHFLQPVPSK</sequence>
<dbReference type="AlphaFoldDB" id="A0ABD2NQG8"/>
<protein>
    <submittedName>
        <fullName evidence="1">Uncharacterized protein</fullName>
    </submittedName>
</protein>
<comment type="caution">
    <text evidence="1">The sequence shown here is derived from an EMBL/GenBank/DDBJ whole genome shotgun (WGS) entry which is preliminary data.</text>
</comment>
<proteinExistence type="predicted"/>
<reference evidence="1 2" key="1">
    <citation type="journal article" date="2021" name="BMC Biol.">
        <title>Horizontally acquired antibacterial genes associated with adaptive radiation of ladybird beetles.</title>
        <authorList>
            <person name="Li H.S."/>
            <person name="Tang X.F."/>
            <person name="Huang Y.H."/>
            <person name="Xu Z.Y."/>
            <person name="Chen M.L."/>
            <person name="Du X.Y."/>
            <person name="Qiu B.Y."/>
            <person name="Chen P.T."/>
            <person name="Zhang W."/>
            <person name="Slipinski A."/>
            <person name="Escalona H.E."/>
            <person name="Waterhouse R.M."/>
            <person name="Zwick A."/>
            <person name="Pang H."/>
        </authorList>
    </citation>
    <scope>NUCLEOTIDE SEQUENCE [LARGE SCALE GENOMIC DNA]</scope>
    <source>
        <strain evidence="1">SYSU2018</strain>
    </source>
</reference>
<keyword evidence="2" id="KW-1185">Reference proteome</keyword>
<evidence type="ECO:0000313" key="1">
    <source>
        <dbReference type="EMBL" id="KAL3280968.1"/>
    </source>
</evidence>
<organism evidence="1 2">
    <name type="scientific">Cryptolaemus montrouzieri</name>
    <dbReference type="NCBI Taxonomy" id="559131"/>
    <lineage>
        <taxon>Eukaryota</taxon>
        <taxon>Metazoa</taxon>
        <taxon>Ecdysozoa</taxon>
        <taxon>Arthropoda</taxon>
        <taxon>Hexapoda</taxon>
        <taxon>Insecta</taxon>
        <taxon>Pterygota</taxon>
        <taxon>Neoptera</taxon>
        <taxon>Endopterygota</taxon>
        <taxon>Coleoptera</taxon>
        <taxon>Polyphaga</taxon>
        <taxon>Cucujiformia</taxon>
        <taxon>Coccinelloidea</taxon>
        <taxon>Coccinellidae</taxon>
        <taxon>Scymninae</taxon>
        <taxon>Scymnini</taxon>
        <taxon>Cryptolaemus</taxon>
    </lineage>
</organism>